<proteinExistence type="predicted"/>
<evidence type="ECO:0000313" key="2">
    <source>
        <dbReference type="Proteomes" id="UP001460679"/>
    </source>
</evidence>
<sequence length="99" mass="11574">MNDFIKVNAGVNVTYNVHIDVLKKSILNIFDRKANVKLVDNLEISIEKNNVFYNLKYKVKKTADFVFETRNLLFLIEQKTFALINTKPINISIEYLGKY</sequence>
<name>A0ABZ2RRJ7_9BACT</name>
<keyword evidence="2" id="KW-1185">Reference proteome</keyword>
<dbReference type="InterPro" id="IPR054781">
    <property type="entry name" value="Asp23-rel"/>
</dbReference>
<protein>
    <submittedName>
        <fullName evidence="1">Uncharacterized protein</fullName>
    </submittedName>
</protein>
<dbReference type="EMBL" id="CP148066">
    <property type="protein sequence ID" value="WXL28691.1"/>
    <property type="molecule type" value="Genomic_DNA"/>
</dbReference>
<dbReference type="NCBIfam" id="NF045836">
    <property type="entry name" value="MMB_0454_fam"/>
    <property type="match status" value="1"/>
</dbReference>
<accession>A0ABZ2RRJ7</accession>
<dbReference type="RefSeq" id="WP_205498574.1">
    <property type="nucleotide sequence ID" value="NZ_CP148066.1"/>
</dbReference>
<evidence type="ECO:0000313" key="1">
    <source>
        <dbReference type="EMBL" id="WXL28691.1"/>
    </source>
</evidence>
<organism evidence="1 2">
    <name type="scientific">[Mycoplasma] gypis</name>
    <dbReference type="NCBI Taxonomy" id="92404"/>
    <lineage>
        <taxon>Bacteria</taxon>
        <taxon>Bacillati</taxon>
        <taxon>Mycoplasmatota</taxon>
        <taxon>Mycoplasmoidales</taxon>
        <taxon>Metamycoplasmataceae</taxon>
        <taxon>Metamycoplasma</taxon>
    </lineage>
</organism>
<gene>
    <name evidence="1" type="ORF">WG616_01565</name>
</gene>
<dbReference type="Proteomes" id="UP001460679">
    <property type="component" value="Chromosome"/>
</dbReference>
<reference evidence="1" key="1">
    <citation type="submission" date="2024-03" db="EMBL/GenBank/DDBJ databases">
        <title>Complete genome sequence of Mycoplasma gypis type strain B1/T1.</title>
        <authorList>
            <person name="Spergser J."/>
        </authorList>
    </citation>
    <scope>NUCLEOTIDE SEQUENCE [LARGE SCALE GENOMIC DNA]</scope>
    <source>
        <strain evidence="1">B1/T1</strain>
    </source>
</reference>